<evidence type="ECO:0000256" key="9">
    <source>
        <dbReference type="HAMAP-Rule" id="MF_00097"/>
    </source>
</evidence>
<dbReference type="GO" id="GO:0009228">
    <property type="term" value="P:thiamine biosynthetic process"/>
    <property type="evidence" value="ECO:0007669"/>
    <property type="project" value="UniProtKB-KW"/>
</dbReference>
<comment type="catalytic activity">
    <reaction evidence="6 9 10">
        <text>4-methyl-5-(2-phosphooxyethyl)-thiazole + 4-amino-2-methyl-5-(diphosphooxymethyl)pyrimidine + H(+) = thiamine phosphate + diphosphate</text>
        <dbReference type="Rhea" id="RHEA:22328"/>
        <dbReference type="ChEBI" id="CHEBI:15378"/>
        <dbReference type="ChEBI" id="CHEBI:33019"/>
        <dbReference type="ChEBI" id="CHEBI:37575"/>
        <dbReference type="ChEBI" id="CHEBI:57841"/>
        <dbReference type="ChEBI" id="CHEBI:58296"/>
        <dbReference type="EC" id="2.5.1.3"/>
    </reaction>
</comment>
<dbReference type="GO" id="GO:0005737">
    <property type="term" value="C:cytoplasm"/>
    <property type="evidence" value="ECO:0007669"/>
    <property type="project" value="TreeGrafter"/>
</dbReference>
<evidence type="ECO:0000313" key="14">
    <source>
        <dbReference type="EMBL" id="QJA00974.1"/>
    </source>
</evidence>
<feature type="binding site" evidence="9">
    <location>
        <position position="89"/>
    </location>
    <ligand>
        <name>Mg(2+)</name>
        <dbReference type="ChEBI" id="CHEBI:18420"/>
    </ligand>
</feature>
<reference evidence="13 15" key="1">
    <citation type="submission" date="2014-08" db="EMBL/GenBank/DDBJ databases">
        <title>Clostridium innocuum, an unnegligible vancomycin-resistant pathogen causing extra-intestinal infections.</title>
        <authorList>
            <person name="Feng Y."/>
            <person name="Chiu C.-H."/>
        </authorList>
    </citation>
    <scope>NUCLEOTIDE SEQUENCE [LARGE SCALE GENOMIC DNA]</scope>
    <source>
        <strain evidence="13 15">AN88</strain>
    </source>
</reference>
<dbReference type="EMBL" id="JQIF01000017">
    <property type="protein sequence ID" value="KGJ54281.1"/>
    <property type="molecule type" value="Genomic_DNA"/>
</dbReference>
<evidence type="ECO:0000256" key="8">
    <source>
        <dbReference type="ARBA" id="ARBA00047883"/>
    </source>
</evidence>
<dbReference type="PANTHER" id="PTHR20857">
    <property type="entry name" value="THIAMINE-PHOSPHATE PYROPHOSPHORYLASE"/>
    <property type="match status" value="1"/>
</dbReference>
<dbReference type="GeneID" id="61923953"/>
<evidence type="ECO:0000256" key="11">
    <source>
        <dbReference type="RuleBase" id="RU004253"/>
    </source>
</evidence>
<evidence type="ECO:0000256" key="7">
    <source>
        <dbReference type="ARBA" id="ARBA00047851"/>
    </source>
</evidence>
<evidence type="ECO:0000256" key="4">
    <source>
        <dbReference type="ARBA" id="ARBA00022842"/>
    </source>
</evidence>
<dbReference type="SUPFAM" id="SSF51391">
    <property type="entry name" value="Thiamin phosphate synthase"/>
    <property type="match status" value="1"/>
</dbReference>
<dbReference type="PANTHER" id="PTHR20857:SF15">
    <property type="entry name" value="THIAMINE-PHOSPHATE SYNTHASE"/>
    <property type="match status" value="1"/>
</dbReference>
<feature type="binding site" evidence="9">
    <location>
        <begin position="184"/>
        <end position="185"/>
    </location>
    <ligand>
        <name>2-[(2R,5Z)-2-carboxy-4-methylthiazol-5(2H)-ylidene]ethyl phosphate</name>
        <dbReference type="ChEBI" id="CHEBI:62899"/>
    </ligand>
</feature>
<evidence type="ECO:0000313" key="13">
    <source>
        <dbReference type="EMBL" id="KGJ54281.1"/>
    </source>
</evidence>
<accession>A0A099I9L3</accession>
<evidence type="ECO:0000313" key="16">
    <source>
        <dbReference type="Proteomes" id="UP000503330"/>
    </source>
</evidence>
<dbReference type="Pfam" id="PF02581">
    <property type="entry name" value="TMP-TENI"/>
    <property type="match status" value="1"/>
</dbReference>
<dbReference type="InterPro" id="IPR036206">
    <property type="entry name" value="ThiamineP_synth_sf"/>
</dbReference>
<comment type="pathway">
    <text evidence="1 9 11">Cofactor biosynthesis; thiamine diphosphate biosynthesis; thiamine phosphate from 4-amino-2-methyl-5-diphosphomethylpyrimidine and 4-methyl-5-(2-phosphoethyl)-thiazole: step 1/1.</text>
</comment>
<dbReference type="GO" id="GO:0000287">
    <property type="term" value="F:magnesium ion binding"/>
    <property type="evidence" value="ECO:0007669"/>
    <property type="project" value="UniProtKB-UniRule"/>
</dbReference>
<dbReference type="InterPro" id="IPR022998">
    <property type="entry name" value="ThiamineP_synth_TenI"/>
</dbReference>
<organism evidence="13 15">
    <name type="scientific">Clostridium innocuum</name>
    <dbReference type="NCBI Taxonomy" id="1522"/>
    <lineage>
        <taxon>Bacteria</taxon>
        <taxon>Bacillati</taxon>
        <taxon>Bacillota</taxon>
        <taxon>Clostridia</taxon>
        <taxon>Eubacteriales</taxon>
        <taxon>Clostridiaceae</taxon>
        <taxon>Clostridium</taxon>
    </lineage>
</organism>
<comment type="similarity">
    <text evidence="9 10">Belongs to the thiamine-phosphate synthase family.</text>
</comment>
<evidence type="ECO:0000256" key="6">
    <source>
        <dbReference type="ARBA" id="ARBA00047334"/>
    </source>
</evidence>
<comment type="function">
    <text evidence="9">Condenses 4-methyl-5-(beta-hydroxyethyl)thiazole monophosphate (THZ-P) and 2-methyl-4-amino-5-hydroxymethyl pyrimidine pyrophosphate (HMP-PP) to form thiamine monophosphate (TMP).</text>
</comment>
<dbReference type="FunFam" id="3.20.20.70:FF:000096">
    <property type="entry name" value="Thiamine-phosphate synthase"/>
    <property type="match status" value="1"/>
</dbReference>
<dbReference type="EMBL" id="CP048838">
    <property type="protein sequence ID" value="QJA00974.1"/>
    <property type="molecule type" value="Genomic_DNA"/>
</dbReference>
<name>A0A099I9L3_CLOIN</name>
<reference evidence="14 16" key="2">
    <citation type="submission" date="2020-02" db="EMBL/GenBank/DDBJ databases">
        <authorList>
            <person name="Kociolek L.K."/>
            <person name="Ozer E.A."/>
        </authorList>
    </citation>
    <scope>NUCLEOTIDE SEQUENCE [LARGE SCALE GENOMIC DNA]</scope>
    <source>
        <strain evidence="14 16">ATCC 14501</strain>
    </source>
</reference>
<dbReference type="AlphaFoldDB" id="A0A099I9L3"/>
<feature type="binding site" evidence="9">
    <location>
        <position position="69"/>
    </location>
    <ligand>
        <name>4-amino-2-methyl-5-(diphosphooxymethyl)pyrimidine</name>
        <dbReference type="ChEBI" id="CHEBI:57841"/>
    </ligand>
</feature>
<keyword evidence="5 9" id="KW-0784">Thiamine biosynthesis</keyword>
<comment type="catalytic activity">
    <reaction evidence="7 9 10">
        <text>2-(2-carboxy-4-methylthiazol-5-yl)ethyl phosphate + 4-amino-2-methyl-5-(diphosphooxymethyl)pyrimidine + 2 H(+) = thiamine phosphate + CO2 + diphosphate</text>
        <dbReference type="Rhea" id="RHEA:47848"/>
        <dbReference type="ChEBI" id="CHEBI:15378"/>
        <dbReference type="ChEBI" id="CHEBI:16526"/>
        <dbReference type="ChEBI" id="CHEBI:33019"/>
        <dbReference type="ChEBI" id="CHEBI:37575"/>
        <dbReference type="ChEBI" id="CHEBI:57841"/>
        <dbReference type="ChEBI" id="CHEBI:62890"/>
        <dbReference type="EC" id="2.5.1.3"/>
    </reaction>
</comment>
<dbReference type="GO" id="GO:0004789">
    <property type="term" value="F:thiamine-phosphate diphosphorylase activity"/>
    <property type="evidence" value="ECO:0007669"/>
    <property type="project" value="UniProtKB-UniRule"/>
</dbReference>
<evidence type="ECO:0000259" key="12">
    <source>
        <dbReference type="Pfam" id="PF02581"/>
    </source>
</evidence>
<dbReference type="InterPro" id="IPR013785">
    <property type="entry name" value="Aldolase_TIM"/>
</dbReference>
<dbReference type="Proteomes" id="UP000030008">
    <property type="component" value="Unassembled WGS sequence"/>
</dbReference>
<dbReference type="HAMAP" id="MF_00097">
    <property type="entry name" value="TMP_synthase"/>
    <property type="match status" value="1"/>
</dbReference>
<comment type="cofactor">
    <cofactor evidence="9">
        <name>Mg(2+)</name>
        <dbReference type="ChEBI" id="CHEBI:18420"/>
    </cofactor>
    <text evidence="9">Binds 1 Mg(2+) ion per subunit.</text>
</comment>
<evidence type="ECO:0000313" key="15">
    <source>
        <dbReference type="Proteomes" id="UP000030008"/>
    </source>
</evidence>
<protein>
    <recommendedName>
        <fullName evidence="9">Thiamine-phosphate synthase</fullName>
        <shortName evidence="9">TP synthase</shortName>
        <shortName evidence="9">TPS</shortName>
        <ecNumber evidence="9">2.5.1.3</ecNumber>
    </recommendedName>
    <alternativeName>
        <fullName evidence="9">Thiamine-phosphate pyrophosphorylase</fullName>
        <shortName evidence="9">TMP pyrophosphorylase</shortName>
        <shortName evidence="9">TMP-PPase</shortName>
    </alternativeName>
</protein>
<proteinExistence type="inferred from homology"/>
<evidence type="ECO:0000256" key="5">
    <source>
        <dbReference type="ARBA" id="ARBA00022977"/>
    </source>
</evidence>
<dbReference type="GO" id="GO:0009229">
    <property type="term" value="P:thiamine diphosphate biosynthetic process"/>
    <property type="evidence" value="ECO:0007669"/>
    <property type="project" value="UniProtKB-UniRule"/>
</dbReference>
<dbReference type="CDD" id="cd00564">
    <property type="entry name" value="TMP_TenI"/>
    <property type="match status" value="1"/>
</dbReference>
<evidence type="ECO:0000256" key="1">
    <source>
        <dbReference type="ARBA" id="ARBA00005165"/>
    </source>
</evidence>
<gene>
    <name evidence="9 14" type="primary">thiE</name>
    <name evidence="13" type="ORF">CIAN88_03835</name>
    <name evidence="14" type="ORF">G4D54_00410</name>
</gene>
<dbReference type="NCBIfam" id="TIGR00693">
    <property type="entry name" value="thiE"/>
    <property type="match status" value="1"/>
</dbReference>
<feature type="binding site" evidence="9">
    <location>
        <position position="137"/>
    </location>
    <ligand>
        <name>4-amino-2-methyl-5-(diphosphooxymethyl)pyrimidine</name>
        <dbReference type="ChEBI" id="CHEBI:57841"/>
    </ligand>
</feature>
<dbReference type="RefSeq" id="WP_002606757.1">
    <property type="nucleotide sequence ID" value="NZ_BAAACC010000014.1"/>
</dbReference>
<dbReference type="Gene3D" id="3.20.20.70">
    <property type="entry name" value="Aldolase class I"/>
    <property type="match status" value="1"/>
</dbReference>
<keyword evidence="3 9" id="KW-0479">Metal-binding</keyword>
<dbReference type="Proteomes" id="UP000503330">
    <property type="component" value="Chromosome"/>
</dbReference>
<keyword evidence="2 9" id="KW-0808">Transferase</keyword>
<dbReference type="EC" id="2.5.1.3" evidence="9"/>
<keyword evidence="4 9" id="KW-0460">Magnesium</keyword>
<evidence type="ECO:0000256" key="10">
    <source>
        <dbReference type="RuleBase" id="RU003826"/>
    </source>
</evidence>
<evidence type="ECO:0000256" key="2">
    <source>
        <dbReference type="ARBA" id="ARBA00022679"/>
    </source>
</evidence>
<feature type="binding site" evidence="9">
    <location>
        <position position="164"/>
    </location>
    <ligand>
        <name>2-[(2R,5Z)-2-carboxy-4-methylthiazol-5(2H)-ylidene]ethyl phosphate</name>
        <dbReference type="ChEBI" id="CHEBI:62899"/>
    </ligand>
</feature>
<evidence type="ECO:0000256" key="3">
    <source>
        <dbReference type="ARBA" id="ARBA00022723"/>
    </source>
</evidence>
<sequence>MRFDLTLYLVSDSTGLSEEEFLRRLEQALRGGVTLLQLREKNRTTLEYYELARKVKKLTDAYGVPLMIDDRVDIALAVDAAGVHVGAEDMPVKEARRLMGPDKIVGATAKRVDTAMQAEADGADYLGVGAIYPTTTKVKTVLTSVETLQDICAHVSIPVGAIGGLNAENCEILKGTGIKGICVVSAIMKQENSYDAAKALKAKIMTICK</sequence>
<feature type="binding site" evidence="9">
    <location>
        <position position="70"/>
    </location>
    <ligand>
        <name>Mg(2+)</name>
        <dbReference type="ChEBI" id="CHEBI:18420"/>
    </ligand>
</feature>
<feature type="domain" description="Thiamine phosphate synthase/TenI" evidence="12">
    <location>
        <begin position="7"/>
        <end position="187"/>
    </location>
</feature>
<feature type="binding site" evidence="9">
    <location>
        <begin position="37"/>
        <end position="41"/>
    </location>
    <ligand>
        <name>4-amino-2-methyl-5-(diphosphooxymethyl)pyrimidine</name>
        <dbReference type="ChEBI" id="CHEBI:57841"/>
    </ligand>
</feature>
<feature type="binding site" evidence="9">
    <location>
        <begin position="134"/>
        <end position="136"/>
    </location>
    <ligand>
        <name>2-[(2R,5Z)-2-carboxy-4-methylthiazol-5(2H)-ylidene]ethyl phosphate</name>
        <dbReference type="ChEBI" id="CHEBI:62899"/>
    </ligand>
</feature>
<dbReference type="InterPro" id="IPR034291">
    <property type="entry name" value="TMP_synthase"/>
</dbReference>
<feature type="binding site" evidence="9">
    <location>
        <position position="108"/>
    </location>
    <ligand>
        <name>4-amino-2-methyl-5-(diphosphooxymethyl)pyrimidine</name>
        <dbReference type="ChEBI" id="CHEBI:57841"/>
    </ligand>
</feature>
<dbReference type="UniPathway" id="UPA00060">
    <property type="reaction ID" value="UER00141"/>
</dbReference>
<comment type="catalytic activity">
    <reaction evidence="8 9 10">
        <text>2-[(2R,5Z)-2-carboxy-4-methylthiazol-5(2H)-ylidene]ethyl phosphate + 4-amino-2-methyl-5-(diphosphooxymethyl)pyrimidine + 2 H(+) = thiamine phosphate + CO2 + diphosphate</text>
        <dbReference type="Rhea" id="RHEA:47844"/>
        <dbReference type="ChEBI" id="CHEBI:15378"/>
        <dbReference type="ChEBI" id="CHEBI:16526"/>
        <dbReference type="ChEBI" id="CHEBI:33019"/>
        <dbReference type="ChEBI" id="CHEBI:37575"/>
        <dbReference type="ChEBI" id="CHEBI:57841"/>
        <dbReference type="ChEBI" id="CHEBI:62899"/>
        <dbReference type="EC" id="2.5.1.3"/>
    </reaction>
</comment>